<feature type="chain" id="PRO_5030735874" description="DUF2790 domain-containing protein" evidence="1">
    <location>
        <begin position="21"/>
        <end position="104"/>
    </location>
</feature>
<sequence length="104" mass="11501">MKTYLTLLLALGGFTTHAMASTDQAWAEHDKRVASTCLKATTLKQARVASAPAEFEDRVGYTAVLIQGRYPQAHMKNQPGAELCLYQKQSRKAFVTPWDSVQGK</sequence>
<protein>
    <recommendedName>
        <fullName evidence="4">DUF2790 domain-containing protein</fullName>
    </recommendedName>
</protein>
<evidence type="ECO:0000313" key="3">
    <source>
        <dbReference type="Proteomes" id="UP000546173"/>
    </source>
</evidence>
<proteinExistence type="predicted"/>
<dbReference type="Proteomes" id="UP000546173">
    <property type="component" value="Unassembled WGS sequence"/>
</dbReference>
<dbReference type="RefSeq" id="WP_122479590.1">
    <property type="nucleotide sequence ID" value="NZ_JACMYH010000001.1"/>
</dbReference>
<keyword evidence="3" id="KW-1185">Reference proteome</keyword>
<evidence type="ECO:0000256" key="1">
    <source>
        <dbReference type="SAM" id="SignalP"/>
    </source>
</evidence>
<keyword evidence="1" id="KW-0732">Signal</keyword>
<accession>A0A7X1G510</accession>
<reference evidence="2 3" key="1">
    <citation type="submission" date="2020-08" db="EMBL/GenBank/DDBJ databases">
        <title>Pseudomonas sp. nov.</title>
        <authorList>
            <person name="Gieschler S."/>
            <person name="Fiedler G."/>
            <person name="Brinks E."/>
            <person name="Boehnlein C."/>
            <person name="Franz C.M.A.P."/>
            <person name="Kabisch J."/>
        </authorList>
    </citation>
    <scope>NUCLEOTIDE SEQUENCE [LARGE SCALE GENOMIC DNA]</scope>
    <source>
        <strain evidence="2 3">MBT-2</strain>
    </source>
</reference>
<gene>
    <name evidence="2" type="ORF">H7993_09060</name>
</gene>
<dbReference type="AlphaFoldDB" id="A0A7X1G510"/>
<name>A0A7X1G510_9PSED</name>
<dbReference type="EMBL" id="JACMYH010000001">
    <property type="protein sequence ID" value="MBC2678537.1"/>
    <property type="molecule type" value="Genomic_DNA"/>
</dbReference>
<comment type="caution">
    <text evidence="2">The sequence shown here is derived from an EMBL/GenBank/DDBJ whole genome shotgun (WGS) entry which is preliminary data.</text>
</comment>
<feature type="signal peptide" evidence="1">
    <location>
        <begin position="1"/>
        <end position="20"/>
    </location>
</feature>
<organism evidence="2 3">
    <name type="scientific">Pseudomonas baltica</name>
    <dbReference type="NCBI Taxonomy" id="2762576"/>
    <lineage>
        <taxon>Bacteria</taxon>
        <taxon>Pseudomonadati</taxon>
        <taxon>Pseudomonadota</taxon>
        <taxon>Gammaproteobacteria</taxon>
        <taxon>Pseudomonadales</taxon>
        <taxon>Pseudomonadaceae</taxon>
        <taxon>Pseudomonas</taxon>
    </lineage>
</organism>
<evidence type="ECO:0008006" key="4">
    <source>
        <dbReference type="Google" id="ProtNLM"/>
    </source>
</evidence>
<evidence type="ECO:0000313" key="2">
    <source>
        <dbReference type="EMBL" id="MBC2678537.1"/>
    </source>
</evidence>